<keyword evidence="3" id="KW-1185">Reference proteome</keyword>
<proteinExistence type="predicted"/>
<name>A0A1M6DYU4_9FIRM</name>
<dbReference type="AlphaFoldDB" id="A0A1M6DYU4"/>
<dbReference type="Gene3D" id="3.20.20.140">
    <property type="entry name" value="Metal-dependent hydrolases"/>
    <property type="match status" value="1"/>
</dbReference>
<dbReference type="SMART" id="SM00481">
    <property type="entry name" value="POLIIIAc"/>
    <property type="match status" value="1"/>
</dbReference>
<sequence length="267" mass="29803">MGKIDMHVHTKASDGILSPKEVVEWAFRNGLAGVAITDHDTVNGIEEACLTAAGYDNFQVIPGIELSTIYYTEEVHILGYHIDYYHSELVELTKTIRDERLNRGKKIIQRLKQLNYDISIEEVLVYTEGGVIGRPHIARALANKGYVSTMQEAFEKLLGKGKPAFIERFKLPPNEAIDIIERAGGIPVLAHPGLLKKNINIMDILNLGIRGIEVYHTKHTSADNKIYLKLAEKLRLFITGGSDYHDAFMHGIPAIGSISVSNPFKDR</sequence>
<dbReference type="PANTHER" id="PTHR42924:SF3">
    <property type="entry name" value="POLYMERASE_HISTIDINOL PHOSPHATASE N-TERMINAL DOMAIN-CONTAINING PROTEIN"/>
    <property type="match status" value="1"/>
</dbReference>
<dbReference type="PANTHER" id="PTHR42924">
    <property type="entry name" value="EXONUCLEASE"/>
    <property type="match status" value="1"/>
</dbReference>
<dbReference type="InterPro" id="IPR003141">
    <property type="entry name" value="Pol/His_phosphatase_N"/>
</dbReference>
<dbReference type="EMBL" id="FQZV01000007">
    <property type="protein sequence ID" value="SHI78361.1"/>
    <property type="molecule type" value="Genomic_DNA"/>
</dbReference>
<dbReference type="STRING" id="1121919.SAMN02745975_00575"/>
<dbReference type="CDD" id="cd07438">
    <property type="entry name" value="PHP_HisPPase_AMP"/>
    <property type="match status" value="1"/>
</dbReference>
<dbReference type="SUPFAM" id="SSF89550">
    <property type="entry name" value="PHP domain-like"/>
    <property type="match status" value="1"/>
</dbReference>
<dbReference type="Pfam" id="PF02811">
    <property type="entry name" value="PHP"/>
    <property type="match status" value="1"/>
</dbReference>
<dbReference type="InterPro" id="IPR052018">
    <property type="entry name" value="PHP_domain"/>
</dbReference>
<dbReference type="GO" id="GO:0004534">
    <property type="term" value="F:5'-3' RNA exonuclease activity"/>
    <property type="evidence" value="ECO:0007669"/>
    <property type="project" value="TreeGrafter"/>
</dbReference>
<evidence type="ECO:0000259" key="1">
    <source>
        <dbReference type="SMART" id="SM00481"/>
    </source>
</evidence>
<dbReference type="RefSeq" id="WP_190014121.1">
    <property type="nucleotide sequence ID" value="NZ_FQZV01000007.1"/>
</dbReference>
<dbReference type="GO" id="GO:0035312">
    <property type="term" value="F:5'-3' DNA exonuclease activity"/>
    <property type="evidence" value="ECO:0007669"/>
    <property type="project" value="TreeGrafter"/>
</dbReference>
<organism evidence="2 3">
    <name type="scientific">Geosporobacter subterraneus DSM 17957</name>
    <dbReference type="NCBI Taxonomy" id="1121919"/>
    <lineage>
        <taxon>Bacteria</taxon>
        <taxon>Bacillati</taxon>
        <taxon>Bacillota</taxon>
        <taxon>Clostridia</taxon>
        <taxon>Peptostreptococcales</taxon>
        <taxon>Thermotaleaceae</taxon>
        <taxon>Geosporobacter</taxon>
    </lineage>
</organism>
<evidence type="ECO:0000313" key="3">
    <source>
        <dbReference type="Proteomes" id="UP000184536"/>
    </source>
</evidence>
<dbReference type="InterPro" id="IPR004013">
    <property type="entry name" value="PHP_dom"/>
</dbReference>
<feature type="domain" description="Polymerase/histidinol phosphatase N-terminal" evidence="1">
    <location>
        <begin position="4"/>
        <end position="70"/>
    </location>
</feature>
<accession>A0A1M6DYU4</accession>
<evidence type="ECO:0000313" key="2">
    <source>
        <dbReference type="EMBL" id="SHI78361.1"/>
    </source>
</evidence>
<dbReference type="InterPro" id="IPR016195">
    <property type="entry name" value="Pol/histidinol_Pase-like"/>
</dbReference>
<dbReference type="Gene3D" id="1.10.150.650">
    <property type="match status" value="1"/>
</dbReference>
<reference evidence="3" key="1">
    <citation type="submission" date="2016-11" db="EMBL/GenBank/DDBJ databases">
        <authorList>
            <person name="Varghese N."/>
            <person name="Submissions S."/>
        </authorList>
    </citation>
    <scope>NUCLEOTIDE SEQUENCE [LARGE SCALE GENOMIC DNA]</scope>
    <source>
        <strain evidence="3">DSM 17957</strain>
    </source>
</reference>
<dbReference type="Proteomes" id="UP000184536">
    <property type="component" value="Unassembled WGS sequence"/>
</dbReference>
<protein>
    <recommendedName>
        <fullName evidence="1">Polymerase/histidinol phosphatase N-terminal domain-containing protein</fullName>
    </recommendedName>
</protein>
<gene>
    <name evidence="2" type="ORF">SAMN02745975_00575</name>
</gene>